<protein>
    <recommendedName>
        <fullName evidence="2">Curli production assembly/transport component CsgE</fullName>
    </recommendedName>
</protein>
<keyword evidence="3" id="KW-0732">Signal</keyword>
<dbReference type="InterPro" id="IPR018900">
    <property type="entry name" value="Curli_CsgE"/>
</dbReference>
<evidence type="ECO:0000313" key="5">
    <source>
        <dbReference type="Proteomes" id="UP000197277"/>
    </source>
</evidence>
<organism evidence="4 5">
    <name type="scientific">Hymenobacter amundsenii</name>
    <dbReference type="NCBI Taxonomy" id="2006685"/>
    <lineage>
        <taxon>Bacteria</taxon>
        <taxon>Pseudomonadati</taxon>
        <taxon>Bacteroidota</taxon>
        <taxon>Cytophagia</taxon>
        <taxon>Cytophagales</taxon>
        <taxon>Hymenobacteraceae</taxon>
        <taxon>Hymenobacter</taxon>
    </lineage>
</organism>
<sequence>MMTTSWGQFLAQRLALAKNPTRLMLIRLGCLLGMLLLTQVSWAQGEKRVPVRDKAPNKTTIPTQEAKANPLSPKQLEEALRLLLAATADSANTEKLQRGFEIDGLVVDQTISKLGRDFYSQFFSTFEAPAGSGDYLVTITEKPARGTSILVTVAVNNTDVLEMPLQPNEEYIEAAASEAVGTVTQHLIENNRLGNELEQGNSQPLEVY</sequence>
<comment type="function">
    <text evidence="1">May be involved in the biogenesis of curli organelles.</text>
</comment>
<dbReference type="EMBL" id="NIRR01000017">
    <property type="protein sequence ID" value="OWP62951.1"/>
    <property type="molecule type" value="Genomic_DNA"/>
</dbReference>
<evidence type="ECO:0000256" key="1">
    <source>
        <dbReference type="ARBA" id="ARBA00003989"/>
    </source>
</evidence>
<dbReference type="AlphaFoldDB" id="A0A246FK84"/>
<gene>
    <name evidence="4" type="ORF">CDA63_11230</name>
</gene>
<dbReference type="Pfam" id="PF10627">
    <property type="entry name" value="CsgE"/>
    <property type="match status" value="1"/>
</dbReference>
<evidence type="ECO:0000256" key="3">
    <source>
        <dbReference type="ARBA" id="ARBA00022729"/>
    </source>
</evidence>
<reference evidence="4 5" key="1">
    <citation type="submission" date="2017-06" db="EMBL/GenBank/DDBJ databases">
        <title>Hymenobacter amundsenii sp. nov. isolated from regoliths in Antarctica.</title>
        <authorList>
            <person name="Sedlacek I."/>
            <person name="Kralova S."/>
            <person name="Pantucek R."/>
            <person name="Svec P."/>
            <person name="Holochova P."/>
            <person name="Stankova E."/>
            <person name="Vrbovska V."/>
            <person name="Busse H.-J."/>
        </authorList>
    </citation>
    <scope>NUCLEOTIDE SEQUENCE [LARGE SCALE GENOMIC DNA]</scope>
    <source>
        <strain evidence="4 5">CCM 8682</strain>
    </source>
</reference>
<proteinExistence type="predicted"/>
<keyword evidence="5" id="KW-1185">Reference proteome</keyword>
<dbReference type="OrthoDB" id="1524955at2"/>
<evidence type="ECO:0000313" key="4">
    <source>
        <dbReference type="EMBL" id="OWP62951.1"/>
    </source>
</evidence>
<name>A0A246FK84_9BACT</name>
<dbReference type="RefSeq" id="WP_088464552.1">
    <property type="nucleotide sequence ID" value="NZ_NIRR01000017.1"/>
</dbReference>
<dbReference type="Proteomes" id="UP000197277">
    <property type="component" value="Unassembled WGS sequence"/>
</dbReference>
<accession>A0A246FK84</accession>
<evidence type="ECO:0000256" key="2">
    <source>
        <dbReference type="ARBA" id="ARBA00014024"/>
    </source>
</evidence>
<comment type="caution">
    <text evidence="4">The sequence shown here is derived from an EMBL/GenBank/DDBJ whole genome shotgun (WGS) entry which is preliminary data.</text>
</comment>